<sequence length="89" mass="10111">MLATVALIIIPHARGVVEMGMAPQILLRVSKRTQLPLLGSRGHNRGKFRSFEILIGFEKSLISTYFEEICCGFMEYLYDALQMFGEMPQ</sequence>
<reference evidence="2 3" key="1">
    <citation type="submission" date="2022-01" db="EMBL/GenBank/DDBJ databases">
        <authorList>
            <person name="Xiong W."/>
            <person name="Schranz E."/>
        </authorList>
    </citation>
    <scope>NUCLEOTIDE SEQUENCE [LARGE SCALE GENOMIC DNA]</scope>
</reference>
<evidence type="ECO:0000313" key="3">
    <source>
        <dbReference type="Proteomes" id="UP001157418"/>
    </source>
</evidence>
<comment type="caution">
    <text evidence="2">The sequence shown here is derived from an EMBL/GenBank/DDBJ whole genome shotgun (WGS) entry which is preliminary data.</text>
</comment>
<accession>A0AAU9MNT2</accession>
<gene>
    <name evidence="2" type="ORF">LVIROSA_LOCUS14461</name>
</gene>
<feature type="signal peptide" evidence="1">
    <location>
        <begin position="1"/>
        <end position="15"/>
    </location>
</feature>
<evidence type="ECO:0000256" key="1">
    <source>
        <dbReference type="SAM" id="SignalP"/>
    </source>
</evidence>
<dbReference type="Proteomes" id="UP001157418">
    <property type="component" value="Unassembled WGS sequence"/>
</dbReference>
<keyword evidence="3" id="KW-1185">Reference proteome</keyword>
<keyword evidence="1" id="KW-0732">Signal</keyword>
<proteinExistence type="predicted"/>
<name>A0AAU9MNT2_9ASTR</name>
<evidence type="ECO:0000313" key="2">
    <source>
        <dbReference type="EMBL" id="CAH1427457.1"/>
    </source>
</evidence>
<protein>
    <submittedName>
        <fullName evidence="2">Uncharacterized protein</fullName>
    </submittedName>
</protein>
<organism evidence="2 3">
    <name type="scientific">Lactuca virosa</name>
    <dbReference type="NCBI Taxonomy" id="75947"/>
    <lineage>
        <taxon>Eukaryota</taxon>
        <taxon>Viridiplantae</taxon>
        <taxon>Streptophyta</taxon>
        <taxon>Embryophyta</taxon>
        <taxon>Tracheophyta</taxon>
        <taxon>Spermatophyta</taxon>
        <taxon>Magnoliopsida</taxon>
        <taxon>eudicotyledons</taxon>
        <taxon>Gunneridae</taxon>
        <taxon>Pentapetalae</taxon>
        <taxon>asterids</taxon>
        <taxon>campanulids</taxon>
        <taxon>Asterales</taxon>
        <taxon>Asteraceae</taxon>
        <taxon>Cichorioideae</taxon>
        <taxon>Cichorieae</taxon>
        <taxon>Lactucinae</taxon>
        <taxon>Lactuca</taxon>
    </lineage>
</organism>
<feature type="chain" id="PRO_5043639298" evidence="1">
    <location>
        <begin position="16"/>
        <end position="89"/>
    </location>
</feature>
<dbReference type="AlphaFoldDB" id="A0AAU9MNT2"/>
<dbReference type="EMBL" id="CAKMRJ010002223">
    <property type="protein sequence ID" value="CAH1427457.1"/>
    <property type="molecule type" value="Genomic_DNA"/>
</dbReference>